<feature type="coiled-coil region" evidence="12">
    <location>
        <begin position="108"/>
        <end position="149"/>
    </location>
</feature>
<comment type="function">
    <text evidence="1">Component of the nexin-dynein regulatory complex (N-DRC), a key regulator of ciliary/flagellar motility which maintains the alignment and integrity of the distal axoneme and regulates microtubule sliding in motile axonemes.</text>
</comment>
<sequence>MPPKTKAKKQEPEDPQQKYQMLIGQIKSLEKLTLQRAQDNTQLKETLALLQTSAKTASINAGKEKEDRLDISADSTRQFKAMQDELLKDIADRERGIETIRAQGAKDRIQLENEIREKEDIIQKRDQEIIDLQHRLDQLNKEFSAVLRQTLASVAEKIEQKGEVEG</sequence>
<evidence type="ECO:0000256" key="3">
    <source>
        <dbReference type="ARBA" id="ARBA00011248"/>
    </source>
</evidence>
<dbReference type="PANTHER" id="PTHR28656">
    <property type="entry name" value="COILED-COIL DOMAIN-CONTAINING PROTEIN 153"/>
    <property type="match status" value="1"/>
</dbReference>
<evidence type="ECO:0000256" key="1">
    <source>
        <dbReference type="ARBA" id="ARBA00003029"/>
    </source>
</evidence>
<evidence type="ECO:0000256" key="11">
    <source>
        <dbReference type="ARBA" id="ARBA00044800"/>
    </source>
</evidence>
<keyword evidence="9" id="KW-0966">Cell projection</keyword>
<name>A0ABP1GSD9_9EUKA</name>
<reference evidence="13 14" key="1">
    <citation type="submission" date="2024-07" db="EMBL/GenBank/DDBJ databases">
        <authorList>
            <person name="Akdeniz Z."/>
        </authorList>
    </citation>
    <scope>NUCLEOTIDE SEQUENCE [LARGE SCALE GENOMIC DNA]</scope>
</reference>
<comment type="similarity">
    <text evidence="10">Belongs to the DRC12 family.</text>
</comment>
<evidence type="ECO:0000256" key="9">
    <source>
        <dbReference type="ARBA" id="ARBA00023273"/>
    </source>
</evidence>
<organism evidence="13 14">
    <name type="scientific">Hexamita inflata</name>
    <dbReference type="NCBI Taxonomy" id="28002"/>
    <lineage>
        <taxon>Eukaryota</taxon>
        <taxon>Metamonada</taxon>
        <taxon>Diplomonadida</taxon>
        <taxon>Hexamitidae</taxon>
        <taxon>Hexamitinae</taxon>
        <taxon>Hexamita</taxon>
    </lineage>
</organism>
<evidence type="ECO:0000256" key="6">
    <source>
        <dbReference type="ARBA" id="ARBA00023054"/>
    </source>
</evidence>
<evidence type="ECO:0000256" key="7">
    <source>
        <dbReference type="ARBA" id="ARBA00023069"/>
    </source>
</evidence>
<dbReference type="Proteomes" id="UP001642409">
    <property type="component" value="Unassembled WGS sequence"/>
</dbReference>
<proteinExistence type="inferred from homology"/>
<evidence type="ECO:0000313" key="13">
    <source>
        <dbReference type="EMBL" id="CAL5978696.1"/>
    </source>
</evidence>
<evidence type="ECO:0000256" key="10">
    <source>
        <dbReference type="ARBA" id="ARBA00044754"/>
    </source>
</evidence>
<evidence type="ECO:0000256" key="5">
    <source>
        <dbReference type="ARBA" id="ARBA00022846"/>
    </source>
</evidence>
<accession>A0ABP1GSD9</accession>
<dbReference type="InterPro" id="IPR033585">
    <property type="entry name" value="DRC12-like"/>
</dbReference>
<keyword evidence="7" id="KW-0969">Cilium</keyword>
<keyword evidence="5" id="KW-0282">Flagellum</keyword>
<keyword evidence="8" id="KW-0206">Cytoskeleton</keyword>
<comment type="subcellular location">
    <subcellularLocation>
        <location evidence="2">Cytoplasm</location>
        <location evidence="2">Cytoskeleton</location>
        <location evidence="2">Flagellum axoneme</location>
    </subcellularLocation>
</comment>
<keyword evidence="6 12" id="KW-0175">Coiled coil</keyword>
<protein>
    <recommendedName>
        <fullName evidence="11">Dynein regulatory complex protein 12</fullName>
    </recommendedName>
</protein>
<evidence type="ECO:0000256" key="2">
    <source>
        <dbReference type="ARBA" id="ARBA00004611"/>
    </source>
</evidence>
<keyword evidence="14" id="KW-1185">Reference proteome</keyword>
<comment type="caution">
    <text evidence="13">The sequence shown here is derived from an EMBL/GenBank/DDBJ whole genome shotgun (WGS) entry which is preliminary data.</text>
</comment>
<evidence type="ECO:0000256" key="8">
    <source>
        <dbReference type="ARBA" id="ARBA00023212"/>
    </source>
</evidence>
<evidence type="ECO:0000256" key="12">
    <source>
        <dbReference type="SAM" id="Coils"/>
    </source>
</evidence>
<dbReference type="PANTHER" id="PTHR28656:SF1">
    <property type="entry name" value="COILED-COIL DOMAIN-CONTAINING PROTEIN 153"/>
    <property type="match status" value="1"/>
</dbReference>
<evidence type="ECO:0000256" key="4">
    <source>
        <dbReference type="ARBA" id="ARBA00022490"/>
    </source>
</evidence>
<dbReference type="EMBL" id="CAXDID020000009">
    <property type="protein sequence ID" value="CAL5978696.1"/>
    <property type="molecule type" value="Genomic_DNA"/>
</dbReference>
<keyword evidence="4" id="KW-0963">Cytoplasm</keyword>
<comment type="subunit">
    <text evidence="3">Component of the nexin-dynein regulatory complex (N-DRC).</text>
</comment>
<gene>
    <name evidence="13" type="ORF">HINF_LOCUS4910</name>
</gene>
<evidence type="ECO:0000313" key="14">
    <source>
        <dbReference type="Proteomes" id="UP001642409"/>
    </source>
</evidence>